<dbReference type="PRINTS" id="PR00260">
    <property type="entry name" value="CHEMTRNSDUCR"/>
</dbReference>
<dbReference type="InterPro" id="IPR004090">
    <property type="entry name" value="Chemotax_Me-accpt_rcpt"/>
</dbReference>
<dbReference type="PROSITE" id="PS50111">
    <property type="entry name" value="CHEMOTAXIS_TRANSDUC_2"/>
    <property type="match status" value="1"/>
</dbReference>
<dbReference type="RefSeq" id="WP_130458722.1">
    <property type="nucleotide sequence ID" value="NZ_SHKM01000001.1"/>
</dbReference>
<keyword evidence="4 10" id="KW-1133">Transmembrane helix</keyword>
<feature type="domain" description="Methyl-accepting transducer" evidence="11">
    <location>
        <begin position="277"/>
        <end position="513"/>
    </location>
</feature>
<keyword evidence="3 10" id="KW-0812">Transmembrane</keyword>
<evidence type="ECO:0000313" key="12">
    <source>
        <dbReference type="EMBL" id="RZT90191.1"/>
    </source>
</evidence>
<dbReference type="PANTHER" id="PTHR32089:SF112">
    <property type="entry name" value="LYSOZYME-LIKE PROTEIN-RELATED"/>
    <property type="match status" value="1"/>
</dbReference>
<feature type="transmembrane region" description="Helical" evidence="10">
    <location>
        <begin position="12"/>
        <end position="33"/>
    </location>
</feature>
<protein>
    <submittedName>
        <fullName evidence="12">Methyl-accepting chemotaxis sensory transducer with Cache sensor</fullName>
    </submittedName>
</protein>
<dbReference type="PANTHER" id="PTHR32089">
    <property type="entry name" value="METHYL-ACCEPTING CHEMOTAXIS PROTEIN MCPB"/>
    <property type="match status" value="1"/>
</dbReference>
<evidence type="ECO:0000256" key="4">
    <source>
        <dbReference type="ARBA" id="ARBA00022989"/>
    </source>
</evidence>
<evidence type="ECO:0000256" key="10">
    <source>
        <dbReference type="SAM" id="Phobius"/>
    </source>
</evidence>
<keyword evidence="2" id="KW-1003">Cell membrane</keyword>
<dbReference type="Pfam" id="PF17200">
    <property type="entry name" value="sCache_2"/>
    <property type="match status" value="1"/>
</dbReference>
<dbReference type="EMBL" id="SHKM01000001">
    <property type="protein sequence ID" value="RZT90191.1"/>
    <property type="molecule type" value="Genomic_DNA"/>
</dbReference>
<reference evidence="12 13" key="1">
    <citation type="submission" date="2019-02" db="EMBL/GenBank/DDBJ databases">
        <title>Genomic Encyclopedia of Type Strains, Phase IV (KMG-IV): sequencing the most valuable type-strain genomes for metagenomic binning, comparative biology and taxonomic classification.</title>
        <authorList>
            <person name="Goeker M."/>
        </authorList>
    </citation>
    <scope>NUCLEOTIDE SEQUENCE [LARGE SCALE GENOMIC DNA]</scope>
    <source>
        <strain evidence="12 13">DSM 21223</strain>
    </source>
</reference>
<evidence type="ECO:0000256" key="1">
    <source>
        <dbReference type="ARBA" id="ARBA00004651"/>
    </source>
</evidence>
<name>A0ABY0IT83_9RHOO</name>
<keyword evidence="6 8" id="KW-0807">Transducer</keyword>
<feature type="region of interest" description="Disordered" evidence="9">
    <location>
        <begin position="325"/>
        <end position="345"/>
    </location>
</feature>
<dbReference type="Gene3D" id="3.30.450.20">
    <property type="entry name" value="PAS domain"/>
    <property type="match status" value="1"/>
</dbReference>
<dbReference type="InterPro" id="IPR004089">
    <property type="entry name" value="MCPsignal_dom"/>
</dbReference>
<evidence type="ECO:0000313" key="13">
    <source>
        <dbReference type="Proteomes" id="UP000292136"/>
    </source>
</evidence>
<evidence type="ECO:0000256" key="8">
    <source>
        <dbReference type="PROSITE-ProRule" id="PRU00284"/>
    </source>
</evidence>
<dbReference type="SMART" id="SM01049">
    <property type="entry name" value="Cache_2"/>
    <property type="match status" value="1"/>
</dbReference>
<sequence length="549" mass="58461">MFAKLSLKTKLVLLLVMSVIGMVLLTGLSAWGVKRDLTDGRKAVVKAAVESAYSIAANYQALEAAGKMSREEAQKAAREAMRHGRYGGADGKSEYFYVYRSDGVTVMHTTKPEWEGISKVEEVKDVLGRYTLKNILAASKAAPEGAFVETLFPRPGQPADKAVEKLQYLKLFAPWEWVIGSGIYMDDVATEVRERALSDTFIAAIILIAVAVATFLVGGSIRQQVGGEPADVIKLMSQAAAGNLAVEVGNAPKGSMLASFGQMVSELRQVIREIGNSATALSNNAERINTASQEVSTASQHQADATSSMAAAIEELTVSINHISDSSRDTEADSHNSASLAADGETRVTTASSAIKNLAGSVTGASEKIRHLEGRIKEISGIAGVIKEIAAQTNLLALNAAIEAARAGEQGRGFAVVADEVRKLAERTASATVEIEDMIVSIQTETDETVQVMDAALPQVEEGVTLAESAADALRQIREGSETTLHRIQEVAEATREQSTASTSIAQRVEQIAQMVEETSAAMRNTAETAEALDNIARELNTMVGRFTT</sequence>
<evidence type="ECO:0000256" key="5">
    <source>
        <dbReference type="ARBA" id="ARBA00023136"/>
    </source>
</evidence>
<evidence type="ECO:0000256" key="2">
    <source>
        <dbReference type="ARBA" id="ARBA00022475"/>
    </source>
</evidence>
<dbReference type="CDD" id="cd11386">
    <property type="entry name" value="MCP_signal"/>
    <property type="match status" value="1"/>
</dbReference>
<dbReference type="Gene3D" id="1.10.287.950">
    <property type="entry name" value="Methyl-accepting chemotaxis protein"/>
    <property type="match status" value="1"/>
</dbReference>
<dbReference type="InterPro" id="IPR033480">
    <property type="entry name" value="sCache_2"/>
</dbReference>
<comment type="subcellular location">
    <subcellularLocation>
        <location evidence="1">Cell membrane</location>
        <topology evidence="1">Multi-pass membrane protein</topology>
    </subcellularLocation>
</comment>
<dbReference type="Pfam" id="PF00015">
    <property type="entry name" value="MCPsignal"/>
    <property type="match status" value="1"/>
</dbReference>
<evidence type="ECO:0000259" key="11">
    <source>
        <dbReference type="PROSITE" id="PS50111"/>
    </source>
</evidence>
<proteinExistence type="inferred from homology"/>
<evidence type="ECO:0000256" key="9">
    <source>
        <dbReference type="SAM" id="MobiDB-lite"/>
    </source>
</evidence>
<dbReference type="SUPFAM" id="SSF58104">
    <property type="entry name" value="Methyl-accepting chemotaxis protein (MCP) signaling domain"/>
    <property type="match status" value="1"/>
</dbReference>
<organism evidence="12 13">
    <name type="scientific">Azospira oryzae</name>
    <dbReference type="NCBI Taxonomy" id="146939"/>
    <lineage>
        <taxon>Bacteria</taxon>
        <taxon>Pseudomonadati</taxon>
        <taxon>Pseudomonadota</taxon>
        <taxon>Betaproteobacteria</taxon>
        <taxon>Rhodocyclales</taxon>
        <taxon>Rhodocyclaceae</taxon>
        <taxon>Azospira</taxon>
    </lineage>
</organism>
<dbReference type="SMART" id="SM00283">
    <property type="entry name" value="MA"/>
    <property type="match status" value="1"/>
</dbReference>
<feature type="transmembrane region" description="Helical" evidence="10">
    <location>
        <begin position="201"/>
        <end position="221"/>
    </location>
</feature>
<comment type="similarity">
    <text evidence="7">Belongs to the methyl-accepting chemotaxis (MCP) protein family.</text>
</comment>
<gene>
    <name evidence="12" type="ORF">EV678_1002</name>
</gene>
<comment type="caution">
    <text evidence="12">The sequence shown here is derived from an EMBL/GenBank/DDBJ whole genome shotgun (WGS) entry which is preliminary data.</text>
</comment>
<evidence type="ECO:0000256" key="6">
    <source>
        <dbReference type="ARBA" id="ARBA00023224"/>
    </source>
</evidence>
<dbReference type="Proteomes" id="UP000292136">
    <property type="component" value="Unassembled WGS sequence"/>
</dbReference>
<accession>A0ABY0IT83</accession>
<feature type="compositionally biased region" description="Basic and acidic residues" evidence="9">
    <location>
        <begin position="325"/>
        <end position="334"/>
    </location>
</feature>
<keyword evidence="13" id="KW-1185">Reference proteome</keyword>
<evidence type="ECO:0000256" key="3">
    <source>
        <dbReference type="ARBA" id="ARBA00022692"/>
    </source>
</evidence>
<evidence type="ECO:0000256" key="7">
    <source>
        <dbReference type="ARBA" id="ARBA00029447"/>
    </source>
</evidence>
<keyword evidence="5 10" id="KW-0472">Membrane</keyword>